<dbReference type="AlphaFoldDB" id="A0A7Y7RUU8"/>
<reference evidence="1 2" key="1">
    <citation type="submission" date="2020-04" db="EMBL/GenBank/DDBJ databases">
        <title>Molecular characterization of pseudomonads from Agaricus bisporus reveal novel blotch 2 pathogens in Western Europe.</title>
        <authorList>
            <person name="Taparia T."/>
            <person name="Krijger M."/>
            <person name="Haynes E."/>
            <person name="Elpinstone J.G."/>
            <person name="Noble R."/>
            <person name="Van Der Wolf J."/>
        </authorList>
    </citation>
    <scope>NUCLEOTIDE SEQUENCE [LARGE SCALE GENOMIC DNA]</scope>
    <source>
        <strain evidence="1 2">B7002</strain>
    </source>
</reference>
<comment type="caution">
    <text evidence="1">The sequence shown here is derived from an EMBL/GenBank/DDBJ whole genome shotgun (WGS) entry which is preliminary data.</text>
</comment>
<accession>A0A7Y7RUU8</accession>
<dbReference type="RefSeq" id="WP_177034386.1">
    <property type="nucleotide sequence ID" value="NZ_JACAOZ010000016.1"/>
</dbReference>
<name>A0A7Y7RUU8_9PSED</name>
<dbReference type="Proteomes" id="UP000560470">
    <property type="component" value="Unassembled WGS sequence"/>
</dbReference>
<gene>
    <name evidence="1" type="ORF">HX797_19120</name>
</gene>
<evidence type="ECO:0000313" key="1">
    <source>
        <dbReference type="EMBL" id="NVZ58378.1"/>
    </source>
</evidence>
<proteinExistence type="predicted"/>
<protein>
    <submittedName>
        <fullName evidence="1">Uncharacterized protein</fullName>
    </submittedName>
</protein>
<organism evidence="1 2">
    <name type="scientific">Pseudomonas edaphica</name>
    <dbReference type="NCBI Taxonomy" id="2006980"/>
    <lineage>
        <taxon>Bacteria</taxon>
        <taxon>Pseudomonadati</taxon>
        <taxon>Pseudomonadota</taxon>
        <taxon>Gammaproteobacteria</taxon>
        <taxon>Pseudomonadales</taxon>
        <taxon>Pseudomonadaceae</taxon>
        <taxon>Pseudomonas</taxon>
    </lineage>
</organism>
<sequence length="146" mass="16337">MSYFDEELITDLKKLNIDFSVISQAEQDSMVSRINERIPFSGNQIDWSRLGSSVNFGSASSTLAISLIAAEICKISDNDLVIISDSACDNAYSISPEHLNQALKVLSDFPQHTYIVSEDFTWIACISFEGHLDFCKFFSEPKLNQP</sequence>
<dbReference type="EMBL" id="JACAOZ010000016">
    <property type="protein sequence ID" value="NVZ58378.1"/>
    <property type="molecule type" value="Genomic_DNA"/>
</dbReference>
<evidence type="ECO:0000313" key="2">
    <source>
        <dbReference type="Proteomes" id="UP000560470"/>
    </source>
</evidence>